<evidence type="ECO:0000256" key="4">
    <source>
        <dbReference type="ARBA" id="ARBA00022801"/>
    </source>
</evidence>
<dbReference type="GO" id="GO:0006310">
    <property type="term" value="P:DNA recombination"/>
    <property type="evidence" value="ECO:0007669"/>
    <property type="project" value="UniProtKB-KW"/>
</dbReference>
<dbReference type="InterPro" id="IPR050951">
    <property type="entry name" value="Retrovirus_Pol_polyprotein"/>
</dbReference>
<evidence type="ECO:0000256" key="1">
    <source>
        <dbReference type="ARBA" id="ARBA00022670"/>
    </source>
</evidence>
<dbReference type="GO" id="GO:0003887">
    <property type="term" value="F:DNA-directed DNA polymerase activity"/>
    <property type="evidence" value="ECO:0007669"/>
    <property type="project" value="UniProtKB-KW"/>
</dbReference>
<protein>
    <submittedName>
        <fullName evidence="14">Uncharacterized protein</fullName>
    </submittedName>
</protein>
<dbReference type="GO" id="GO:0006508">
    <property type="term" value="P:proteolysis"/>
    <property type="evidence" value="ECO:0007669"/>
    <property type="project" value="UniProtKB-KW"/>
</dbReference>
<evidence type="ECO:0000313" key="14">
    <source>
        <dbReference type="EMBL" id="KAI5403116.1"/>
    </source>
</evidence>
<keyword evidence="8" id="KW-0548">Nucleotidyltransferase</keyword>
<dbReference type="GO" id="GO:0004190">
    <property type="term" value="F:aspartic-type endopeptidase activity"/>
    <property type="evidence" value="ECO:0007669"/>
    <property type="project" value="UniProtKB-KW"/>
</dbReference>
<dbReference type="GO" id="GO:0003677">
    <property type="term" value="F:DNA binding"/>
    <property type="evidence" value="ECO:0007669"/>
    <property type="project" value="UniProtKB-KW"/>
</dbReference>
<dbReference type="Proteomes" id="UP001058974">
    <property type="component" value="Chromosome 5"/>
</dbReference>
<dbReference type="PANTHER" id="PTHR37984:SF5">
    <property type="entry name" value="PROTEIN NYNRIN-LIKE"/>
    <property type="match status" value="1"/>
</dbReference>
<proteinExistence type="predicted"/>
<evidence type="ECO:0000256" key="5">
    <source>
        <dbReference type="ARBA" id="ARBA00022842"/>
    </source>
</evidence>
<keyword evidence="4" id="KW-0378">Hydrolase</keyword>
<keyword evidence="10" id="KW-0233">DNA recombination</keyword>
<evidence type="ECO:0000256" key="9">
    <source>
        <dbReference type="ARBA" id="ARBA00023125"/>
    </source>
</evidence>
<feature type="domain" description="Integrase zinc-binding" evidence="12">
    <location>
        <begin position="59"/>
        <end position="114"/>
    </location>
</feature>
<evidence type="ECO:0000256" key="8">
    <source>
        <dbReference type="ARBA" id="ARBA00022932"/>
    </source>
</evidence>
<dbReference type="GO" id="GO:0046872">
    <property type="term" value="F:metal ion binding"/>
    <property type="evidence" value="ECO:0007669"/>
    <property type="project" value="UniProtKB-KW"/>
</dbReference>
<feature type="domain" description="Tf2-1-like SH3-like" evidence="13">
    <location>
        <begin position="264"/>
        <end position="327"/>
    </location>
</feature>
<keyword evidence="3" id="KW-0064">Aspartyl protease</keyword>
<organism evidence="14 15">
    <name type="scientific">Pisum sativum</name>
    <name type="common">Garden pea</name>
    <name type="synonym">Lathyrus oleraceus</name>
    <dbReference type="NCBI Taxonomy" id="3888"/>
    <lineage>
        <taxon>Eukaryota</taxon>
        <taxon>Viridiplantae</taxon>
        <taxon>Streptophyta</taxon>
        <taxon>Embryophyta</taxon>
        <taxon>Tracheophyta</taxon>
        <taxon>Spermatophyta</taxon>
        <taxon>Magnoliopsida</taxon>
        <taxon>eudicotyledons</taxon>
        <taxon>Gunneridae</taxon>
        <taxon>Pentapetalae</taxon>
        <taxon>rosids</taxon>
        <taxon>fabids</taxon>
        <taxon>Fabales</taxon>
        <taxon>Fabaceae</taxon>
        <taxon>Papilionoideae</taxon>
        <taxon>50 kb inversion clade</taxon>
        <taxon>NPAAA clade</taxon>
        <taxon>Hologalegina</taxon>
        <taxon>IRL clade</taxon>
        <taxon>Fabeae</taxon>
        <taxon>Lathyrus</taxon>
    </lineage>
</organism>
<evidence type="ECO:0000256" key="10">
    <source>
        <dbReference type="ARBA" id="ARBA00023172"/>
    </source>
</evidence>
<dbReference type="GO" id="GO:0015074">
    <property type="term" value="P:DNA integration"/>
    <property type="evidence" value="ECO:0007669"/>
    <property type="project" value="UniProtKB-KW"/>
</dbReference>
<dbReference type="InterPro" id="IPR036397">
    <property type="entry name" value="RNaseH_sf"/>
</dbReference>
<dbReference type="InterPro" id="IPR012337">
    <property type="entry name" value="RNaseH-like_sf"/>
</dbReference>
<keyword evidence="2" id="KW-0479">Metal-binding</keyword>
<dbReference type="PANTHER" id="PTHR37984">
    <property type="entry name" value="PROTEIN CBG26694"/>
    <property type="match status" value="1"/>
</dbReference>
<keyword evidence="8" id="KW-0808">Transferase</keyword>
<keyword evidence="5" id="KW-0460">Magnesium</keyword>
<keyword evidence="7" id="KW-0695">RNA-directed DNA polymerase</keyword>
<name>A0A9D5ACP7_PEA</name>
<dbReference type="InterPro" id="IPR041588">
    <property type="entry name" value="Integrase_H2C2"/>
</dbReference>
<keyword evidence="1" id="KW-0645">Protease</keyword>
<dbReference type="Gramene" id="Psat05G0062900-T1">
    <property type="protein sequence ID" value="KAI5403116.1"/>
    <property type="gene ID" value="KIW84_050629"/>
</dbReference>
<keyword evidence="6" id="KW-0229">DNA integration</keyword>
<reference evidence="14 15" key="1">
    <citation type="journal article" date="2022" name="Nat. Genet.">
        <title>Improved pea reference genome and pan-genome highlight genomic features and evolutionary characteristics.</title>
        <authorList>
            <person name="Yang T."/>
            <person name="Liu R."/>
            <person name="Luo Y."/>
            <person name="Hu S."/>
            <person name="Wang D."/>
            <person name="Wang C."/>
            <person name="Pandey M.K."/>
            <person name="Ge S."/>
            <person name="Xu Q."/>
            <person name="Li N."/>
            <person name="Li G."/>
            <person name="Huang Y."/>
            <person name="Saxena R.K."/>
            <person name="Ji Y."/>
            <person name="Li M."/>
            <person name="Yan X."/>
            <person name="He Y."/>
            <person name="Liu Y."/>
            <person name="Wang X."/>
            <person name="Xiang C."/>
            <person name="Varshney R.K."/>
            <person name="Ding H."/>
            <person name="Gao S."/>
            <person name="Zong X."/>
        </authorList>
    </citation>
    <scope>NUCLEOTIDE SEQUENCE [LARGE SCALE GENOMIC DNA]</scope>
    <source>
        <strain evidence="14 15">cv. Zhongwan 6</strain>
    </source>
</reference>
<evidence type="ECO:0000256" key="6">
    <source>
        <dbReference type="ARBA" id="ARBA00022908"/>
    </source>
</evidence>
<evidence type="ECO:0000259" key="13">
    <source>
        <dbReference type="Pfam" id="PF24626"/>
    </source>
</evidence>
<dbReference type="EMBL" id="JAMSHJ010000005">
    <property type="protein sequence ID" value="KAI5403116.1"/>
    <property type="molecule type" value="Genomic_DNA"/>
</dbReference>
<keyword evidence="15" id="KW-1185">Reference proteome</keyword>
<dbReference type="SUPFAM" id="SSF54160">
    <property type="entry name" value="Chromo domain-like"/>
    <property type="match status" value="1"/>
</dbReference>
<dbReference type="SUPFAM" id="SSF53098">
    <property type="entry name" value="Ribonuclease H-like"/>
    <property type="match status" value="1"/>
</dbReference>
<evidence type="ECO:0000256" key="7">
    <source>
        <dbReference type="ARBA" id="ARBA00022918"/>
    </source>
</evidence>
<dbReference type="GO" id="GO:0003964">
    <property type="term" value="F:RNA-directed DNA polymerase activity"/>
    <property type="evidence" value="ECO:0007669"/>
    <property type="project" value="UniProtKB-KW"/>
</dbReference>
<evidence type="ECO:0000256" key="11">
    <source>
        <dbReference type="SAM" id="Coils"/>
    </source>
</evidence>
<evidence type="ECO:0000313" key="15">
    <source>
        <dbReference type="Proteomes" id="UP001058974"/>
    </source>
</evidence>
<dbReference type="Gene3D" id="1.10.340.70">
    <property type="match status" value="1"/>
</dbReference>
<gene>
    <name evidence="14" type="ORF">KIW84_050629</name>
</gene>
<comment type="caution">
    <text evidence="14">The sequence shown here is derived from an EMBL/GenBank/DDBJ whole genome shotgun (WGS) entry which is preliminary data.</text>
</comment>
<dbReference type="AlphaFoldDB" id="A0A9D5ACP7"/>
<evidence type="ECO:0000256" key="2">
    <source>
        <dbReference type="ARBA" id="ARBA00022723"/>
    </source>
</evidence>
<accession>A0A9D5ACP7</accession>
<dbReference type="Pfam" id="PF17921">
    <property type="entry name" value="Integrase_H2C2"/>
    <property type="match status" value="1"/>
</dbReference>
<keyword evidence="9" id="KW-0238">DNA-binding</keyword>
<dbReference type="Gene3D" id="3.30.420.10">
    <property type="entry name" value="Ribonuclease H-like superfamily/Ribonuclease H"/>
    <property type="match status" value="1"/>
</dbReference>
<dbReference type="InterPro" id="IPR016197">
    <property type="entry name" value="Chromo-like_dom_sf"/>
</dbReference>
<keyword evidence="8" id="KW-0239">DNA-directed DNA polymerase</keyword>
<evidence type="ECO:0000256" key="3">
    <source>
        <dbReference type="ARBA" id="ARBA00022750"/>
    </source>
</evidence>
<dbReference type="InterPro" id="IPR056924">
    <property type="entry name" value="SH3_Tf2-1"/>
</dbReference>
<feature type="coiled-coil region" evidence="11">
    <location>
        <begin position="220"/>
        <end position="254"/>
    </location>
</feature>
<keyword evidence="11" id="KW-0175">Coiled coil</keyword>
<evidence type="ECO:0000259" key="12">
    <source>
        <dbReference type="Pfam" id="PF17921"/>
    </source>
</evidence>
<sequence>MVSYPIWEEGNVIQEEIHKDKVLLKIIEELKEKPDSRPGFKYKQEVLFYKDRLVLSAQSSMLLKMLAEFHITLEGGRSGFYRTYRRLAANVYWIGMKARVQAYVKACDVCQRQKYLAIAPGVYYNLCHSLSNMGRGYYFEDEFSLSPGNGCQTEVVNRCLETYLRSFIADQPKSWLSWVPWAEFWLNTTFHASTGSTPFELVYGRKPPVITRLLQGETRVATVQKELEERDEALKQLRAHLQRAQDRMKYFADEKRTESSFSVGEWVFLKLRPHRQQSVVSRTNAKLAARYYGLFQIVEKIGAVAYKLRLPEGSRVHPVFQVSLLKRTIGDYAVESELPHKVEGSCVEQFVPEKVLVTRFNGLGEQRVEQVLVQWTNRVVDEATWENMETITNQFPEFNLEDKVAFLEGGIVRDK</sequence>
<dbReference type="Pfam" id="PF24626">
    <property type="entry name" value="SH3_Tf2-1"/>
    <property type="match status" value="1"/>
</dbReference>